<dbReference type="GO" id="GO:0015628">
    <property type="term" value="P:protein secretion by the type II secretion system"/>
    <property type="evidence" value="ECO:0007669"/>
    <property type="project" value="TreeGrafter"/>
</dbReference>
<evidence type="ECO:0000313" key="8">
    <source>
        <dbReference type="Proteomes" id="UP000306327"/>
    </source>
</evidence>
<dbReference type="GO" id="GO:0003677">
    <property type="term" value="F:DNA binding"/>
    <property type="evidence" value="ECO:0007669"/>
    <property type="project" value="InterPro"/>
</dbReference>
<comment type="caution">
    <text evidence="7">The sequence shown here is derived from an EMBL/GenBank/DDBJ whole genome shotgun (WGS) entry which is preliminary data.</text>
</comment>
<feature type="domain" description="Helix-hairpin-helix DNA-binding motif class 1" evidence="6">
    <location>
        <begin position="74"/>
        <end position="93"/>
    </location>
</feature>
<protein>
    <recommendedName>
        <fullName evidence="3">Uncharacterized protein YbaV</fullName>
    </recommendedName>
</protein>
<feature type="compositionally biased region" description="Polar residues" evidence="4">
    <location>
        <begin position="29"/>
        <end position="49"/>
    </location>
</feature>
<dbReference type="AlphaFoldDB" id="A0AB38P8A0"/>
<dbReference type="PANTHER" id="PTHR21180:SF32">
    <property type="entry name" value="ENDONUCLEASE_EXONUCLEASE_PHOSPHATASE FAMILY DOMAIN-CONTAINING PROTEIN 1"/>
    <property type="match status" value="1"/>
</dbReference>
<reference evidence="7 8" key="1">
    <citation type="journal article" date="2019" name="Sci. Rep.">
        <title>Differences in resource use lead to coexistence of seed-transmitted microbial populations.</title>
        <authorList>
            <person name="Torres-Cortes G."/>
            <person name="Garcia B.J."/>
            <person name="Compant S."/>
            <person name="Rezki S."/>
            <person name="Jones P."/>
            <person name="Preveaux A."/>
            <person name="Briand M."/>
            <person name="Roulet A."/>
            <person name="Bouchez O."/>
            <person name="Jacobson D."/>
            <person name="Barret M."/>
        </authorList>
    </citation>
    <scope>NUCLEOTIDE SEQUENCE [LARGE SCALE GENOMIC DNA]</scope>
    <source>
        <strain evidence="7 8">CFBP13530</strain>
    </source>
</reference>
<feature type="signal peptide" evidence="5">
    <location>
        <begin position="1"/>
        <end position="25"/>
    </location>
</feature>
<evidence type="ECO:0000256" key="4">
    <source>
        <dbReference type="SAM" id="MobiDB-lite"/>
    </source>
</evidence>
<evidence type="ECO:0000313" key="7">
    <source>
        <dbReference type="EMBL" id="TKK22713.1"/>
    </source>
</evidence>
<dbReference type="FunFam" id="1.10.150.280:FF:000001">
    <property type="entry name" value="Competence protein ComEA helix-hairpin-helix repeat region"/>
    <property type="match status" value="1"/>
</dbReference>
<dbReference type="RefSeq" id="WP_137271682.1">
    <property type="nucleotide sequence ID" value="NZ_QGAL01000001.1"/>
</dbReference>
<dbReference type="NCBIfam" id="TIGR00426">
    <property type="entry name" value="competence protein ComEA helix-hairpin-helix repeat region"/>
    <property type="match status" value="1"/>
</dbReference>
<feature type="domain" description="Helix-hairpin-helix DNA-binding motif class 1" evidence="6">
    <location>
        <begin position="104"/>
        <end position="123"/>
    </location>
</feature>
<evidence type="ECO:0000259" key="6">
    <source>
        <dbReference type="SMART" id="SM00278"/>
    </source>
</evidence>
<dbReference type="InterPro" id="IPR004509">
    <property type="entry name" value="Competence_ComEA_HhH"/>
</dbReference>
<dbReference type="GO" id="GO:0006281">
    <property type="term" value="P:DNA repair"/>
    <property type="evidence" value="ECO:0007669"/>
    <property type="project" value="InterPro"/>
</dbReference>
<feature type="chain" id="PRO_5044264530" description="Uncharacterized protein YbaV" evidence="5">
    <location>
        <begin position="26"/>
        <end position="126"/>
    </location>
</feature>
<dbReference type="SMART" id="SM00278">
    <property type="entry name" value="HhH1"/>
    <property type="match status" value="2"/>
</dbReference>
<dbReference type="InterPro" id="IPR010994">
    <property type="entry name" value="RuvA_2-like"/>
</dbReference>
<dbReference type="SUPFAM" id="SSF47781">
    <property type="entry name" value="RuvA domain 2-like"/>
    <property type="match status" value="1"/>
</dbReference>
<evidence type="ECO:0000256" key="1">
    <source>
        <dbReference type="ARBA" id="ARBA00022729"/>
    </source>
</evidence>
<evidence type="ECO:0000256" key="2">
    <source>
        <dbReference type="ARBA" id="ARBA00022737"/>
    </source>
</evidence>
<sequence>MKRGIKALLITLAIATTGMSAGALASTPAAKTQAAQSKSDSTAQAQGQMKATDVGKSAEDDGTRVSINSASAEDLARAMNGVGLKKAQAIVSYREEYGPFKTLDDLKQVPGMGSSLVERNLSHLTL</sequence>
<dbReference type="Proteomes" id="UP000306327">
    <property type="component" value="Unassembled WGS sequence"/>
</dbReference>
<dbReference type="GO" id="GO:0015627">
    <property type="term" value="C:type II protein secretion system complex"/>
    <property type="evidence" value="ECO:0007669"/>
    <property type="project" value="TreeGrafter"/>
</dbReference>
<dbReference type="Gene3D" id="1.10.150.280">
    <property type="entry name" value="AF1531-like domain"/>
    <property type="match status" value="1"/>
</dbReference>
<name>A0AB38P8A0_9ENTR</name>
<proteinExistence type="predicted"/>
<dbReference type="Pfam" id="PF12836">
    <property type="entry name" value="HHH_3"/>
    <property type="match status" value="1"/>
</dbReference>
<keyword evidence="2" id="KW-0677">Repeat</keyword>
<dbReference type="EMBL" id="QGAL01000001">
    <property type="protein sequence ID" value="TKK22713.1"/>
    <property type="molecule type" value="Genomic_DNA"/>
</dbReference>
<evidence type="ECO:0000256" key="3">
    <source>
        <dbReference type="ARBA" id="ARBA00070757"/>
    </source>
</evidence>
<evidence type="ECO:0000256" key="5">
    <source>
        <dbReference type="SAM" id="SignalP"/>
    </source>
</evidence>
<accession>A0AB38P8A0</accession>
<keyword evidence="1 5" id="KW-0732">Signal</keyword>
<organism evidence="7 8">
    <name type="scientific">Enterobacter cancerogenus</name>
    <dbReference type="NCBI Taxonomy" id="69218"/>
    <lineage>
        <taxon>Bacteria</taxon>
        <taxon>Pseudomonadati</taxon>
        <taxon>Pseudomonadota</taxon>
        <taxon>Gammaproteobacteria</taxon>
        <taxon>Enterobacterales</taxon>
        <taxon>Enterobacteriaceae</taxon>
        <taxon>Enterobacter</taxon>
        <taxon>Enterobacter cloacae complex</taxon>
    </lineage>
</organism>
<dbReference type="InterPro" id="IPR051675">
    <property type="entry name" value="Endo/Exo/Phosphatase_dom_1"/>
</dbReference>
<gene>
    <name evidence="7" type="ORF">EcCFBP13530_00665</name>
</gene>
<feature type="region of interest" description="Disordered" evidence="4">
    <location>
        <begin position="25"/>
        <end position="66"/>
    </location>
</feature>
<dbReference type="InterPro" id="IPR003583">
    <property type="entry name" value="Hlx-hairpin-Hlx_DNA-bd_motif"/>
</dbReference>
<dbReference type="PANTHER" id="PTHR21180">
    <property type="entry name" value="ENDONUCLEASE/EXONUCLEASE/PHOSPHATASE FAMILY DOMAIN-CONTAINING PROTEIN 1"/>
    <property type="match status" value="1"/>
</dbReference>